<dbReference type="PANTHER" id="PTHR23065">
    <property type="entry name" value="PROLINE-SERINE-THREONINE PHOSPHATASE INTERACTING PROTEIN 1"/>
    <property type="match status" value="1"/>
</dbReference>
<dbReference type="InterPro" id="IPR028565">
    <property type="entry name" value="MHD"/>
</dbReference>
<feature type="region of interest" description="Disordered" evidence="10">
    <location>
        <begin position="424"/>
        <end position="515"/>
    </location>
</feature>
<dbReference type="GO" id="GO:0048488">
    <property type="term" value="P:synaptic vesicle endocytosis"/>
    <property type="evidence" value="ECO:0007669"/>
    <property type="project" value="TreeGrafter"/>
</dbReference>
<evidence type="ECO:0000256" key="10">
    <source>
        <dbReference type="SAM" id="MobiDB-lite"/>
    </source>
</evidence>
<evidence type="ECO:0000256" key="3">
    <source>
        <dbReference type="ARBA" id="ARBA00018998"/>
    </source>
</evidence>
<keyword evidence="8" id="KW-0168">Coated pit</keyword>
<evidence type="ECO:0000256" key="6">
    <source>
        <dbReference type="ARBA" id="ARBA00023054"/>
    </source>
</evidence>
<evidence type="ECO:0000256" key="4">
    <source>
        <dbReference type="ARBA" id="ARBA00022553"/>
    </source>
</evidence>
<comment type="similarity">
    <text evidence="2">Belongs to the FCHO family.</text>
</comment>
<dbReference type="InterPro" id="IPR027267">
    <property type="entry name" value="AH/BAR_dom_sf"/>
</dbReference>
<keyword evidence="5" id="KW-0254">Endocytosis</keyword>
<dbReference type="GO" id="GO:0098793">
    <property type="term" value="C:presynapse"/>
    <property type="evidence" value="ECO:0007669"/>
    <property type="project" value="GOC"/>
</dbReference>
<feature type="region of interest" description="Disordered" evidence="10">
    <location>
        <begin position="390"/>
        <end position="409"/>
    </location>
</feature>
<keyword evidence="7" id="KW-0472">Membrane</keyword>
<proteinExistence type="inferred from homology"/>
<dbReference type="InterPro" id="IPR036168">
    <property type="entry name" value="AP2_Mu_C_sf"/>
</dbReference>
<evidence type="ECO:0000256" key="2">
    <source>
        <dbReference type="ARBA" id="ARBA00011064"/>
    </source>
</evidence>
<evidence type="ECO:0000313" key="14">
    <source>
        <dbReference type="Proteomes" id="UP001295444"/>
    </source>
</evidence>
<dbReference type="EMBL" id="OW240916">
    <property type="protein sequence ID" value="CAH2296913.1"/>
    <property type="molecule type" value="Genomic_DNA"/>
</dbReference>
<dbReference type="GO" id="GO:0005905">
    <property type="term" value="C:clathrin-coated pit"/>
    <property type="evidence" value="ECO:0007669"/>
    <property type="project" value="UniProtKB-SubCell"/>
</dbReference>
<dbReference type="GO" id="GO:0005886">
    <property type="term" value="C:plasma membrane"/>
    <property type="evidence" value="ECO:0007669"/>
    <property type="project" value="TreeGrafter"/>
</dbReference>
<feature type="domain" description="MHD" evidence="11">
    <location>
        <begin position="548"/>
        <end position="815"/>
    </location>
</feature>
<dbReference type="PROSITE" id="PS51072">
    <property type="entry name" value="MHD"/>
    <property type="match status" value="1"/>
</dbReference>
<keyword evidence="14" id="KW-1185">Reference proteome</keyword>
<dbReference type="InterPro" id="IPR001060">
    <property type="entry name" value="FCH_dom"/>
</dbReference>
<dbReference type="GO" id="GO:0030136">
    <property type="term" value="C:clathrin-coated vesicle"/>
    <property type="evidence" value="ECO:0007669"/>
    <property type="project" value="TreeGrafter"/>
</dbReference>
<comment type="subcellular location">
    <subcellularLocation>
        <location evidence="1">Membrane</location>
        <location evidence="1">Clathrin-coated pit</location>
        <topology evidence="1">Peripheral membrane protein</topology>
        <orientation evidence="1">Cytoplasmic side</orientation>
    </subcellularLocation>
</comment>
<gene>
    <name evidence="13" type="ORF">PECUL_23A007838</name>
</gene>
<protein>
    <recommendedName>
        <fullName evidence="3">F-BAR domain only protein 2</fullName>
    </recommendedName>
</protein>
<evidence type="ECO:0000259" key="11">
    <source>
        <dbReference type="PROSITE" id="PS51072"/>
    </source>
</evidence>
<dbReference type="PROSITE" id="PS51741">
    <property type="entry name" value="F_BAR"/>
    <property type="match status" value="1"/>
</dbReference>
<evidence type="ECO:0000313" key="13">
    <source>
        <dbReference type="EMBL" id="CAH2296913.1"/>
    </source>
</evidence>
<dbReference type="Gene3D" id="1.20.1270.60">
    <property type="entry name" value="Arfaptin homology (AH) domain/BAR domain"/>
    <property type="match status" value="1"/>
</dbReference>
<dbReference type="InterPro" id="IPR054713">
    <property type="entry name" value="GMIP/FCHO2-like_FCH"/>
</dbReference>
<accession>A0AAD1SE74</accession>
<sequence length="816" mass="89174">MVMALFVESFWGEKNSGFDVLYHNMKHGQISTKELSDFMRERSTIEEAYSRSMTKLAKSASNYTQLGTFGPVWDVFKTSTEKLAVCHLDLVKKLQELIKELQKYGDEQIKSHKKTKEEVAGTLEAVQNIQTITQALQKAKELYNVKCVEHEKLKKEGAQPKDIEKASIKAGKATESYKRCVEKYATVKLDFEQKMAETAQKFQDIEEAHLIRVKEIIESFSHSVSEVHIQIGQVHEDFINNMANITVESLLEKFADSKGTGKERPGSIEFEECNTAIAVEGIKQKKKKTFGLPGIIKKSNDTESVENADADSLNLPAVDDEGFRNHFYSSSDSESDDERPKFRVQIKPVQPNNGSHHTMASLDELKMSIGNITLSPAGVQRPSPAQMSRISSSEEMTKMKFPGPNERTSSDLLAWDAYGVSSLESSSVSSSSSTVSPPARPTTPHSVGTIVPPPARPTTPHSVGTIVPPPRPASRPKLSAGKLGGINELPRPFSPPVTSNTSPPPSASLPRAESSSSISSSASISAANTPTFGISRGPSPVTLGNQDTLPVAVAFSESVNAYFKGADPSKCIVKIIGDMTVSFPSGIIKVFTNNPSPAVLCFRLKNTSKLEQILPNTQLLYSDPSQSDNNCKDFWMNMQAVTSYLKKMSEQNPSASYYNVDILKYQVTSNGIQSTPLNLATYWKCTSDTTDVRLDYKFNPESMALPCPLSNIQVVVPIDGGVTNMQSLPSAVWNAEQMKAFWKISGISEKSENGGSGSLRAKFELSEGPSKPSTLAVQFVSDGATLSGVDIELVGTGYRLSLVKKRFGTGKYMAEC</sequence>
<feature type="compositionally biased region" description="Low complexity" evidence="10">
    <location>
        <begin position="424"/>
        <end position="436"/>
    </location>
</feature>
<dbReference type="SMART" id="SM00055">
    <property type="entry name" value="FCH"/>
    <property type="match status" value="1"/>
</dbReference>
<dbReference type="PANTHER" id="PTHR23065:SF8">
    <property type="entry name" value="F-BAR DOMAIN ONLY PROTEIN 2"/>
    <property type="match status" value="1"/>
</dbReference>
<name>A0AAD1SE74_PELCU</name>
<dbReference type="SUPFAM" id="SSF103657">
    <property type="entry name" value="BAR/IMD domain-like"/>
    <property type="match status" value="1"/>
</dbReference>
<dbReference type="Pfam" id="PF10291">
    <property type="entry name" value="muHD"/>
    <property type="match status" value="1"/>
</dbReference>
<dbReference type="InterPro" id="IPR031160">
    <property type="entry name" value="F_BAR_dom"/>
</dbReference>
<keyword evidence="4" id="KW-0597">Phosphoprotein</keyword>
<evidence type="ECO:0000259" key="12">
    <source>
        <dbReference type="PROSITE" id="PS51741"/>
    </source>
</evidence>
<dbReference type="GO" id="GO:0072583">
    <property type="term" value="P:clathrin-dependent endocytosis"/>
    <property type="evidence" value="ECO:0007669"/>
    <property type="project" value="TreeGrafter"/>
</dbReference>
<dbReference type="InterPro" id="IPR030122">
    <property type="entry name" value="FCHo2_F-BAR"/>
</dbReference>
<dbReference type="Pfam" id="PF22699">
    <property type="entry name" value="GMIP-like_FCH"/>
    <property type="match status" value="1"/>
</dbReference>
<evidence type="ECO:0000256" key="1">
    <source>
        <dbReference type="ARBA" id="ARBA00004283"/>
    </source>
</evidence>
<evidence type="ECO:0000256" key="8">
    <source>
        <dbReference type="ARBA" id="ARBA00023176"/>
    </source>
</evidence>
<dbReference type="SUPFAM" id="SSF49447">
    <property type="entry name" value="Second domain of Mu2 adaptin subunit (ap50) of ap2 adaptor"/>
    <property type="match status" value="1"/>
</dbReference>
<dbReference type="GO" id="GO:0048268">
    <property type="term" value="P:clathrin coat assembly"/>
    <property type="evidence" value="ECO:0007669"/>
    <property type="project" value="TreeGrafter"/>
</dbReference>
<organism evidence="13 14">
    <name type="scientific">Pelobates cultripes</name>
    <name type="common">Western spadefoot toad</name>
    <dbReference type="NCBI Taxonomy" id="61616"/>
    <lineage>
        <taxon>Eukaryota</taxon>
        <taxon>Metazoa</taxon>
        <taxon>Chordata</taxon>
        <taxon>Craniata</taxon>
        <taxon>Vertebrata</taxon>
        <taxon>Euteleostomi</taxon>
        <taxon>Amphibia</taxon>
        <taxon>Batrachia</taxon>
        <taxon>Anura</taxon>
        <taxon>Pelobatoidea</taxon>
        <taxon>Pelobatidae</taxon>
        <taxon>Pelobates</taxon>
    </lineage>
</organism>
<dbReference type="InterPro" id="IPR018808">
    <property type="entry name" value="Muniscin_C"/>
</dbReference>
<dbReference type="FunFam" id="1.20.1270.60:FF:000016">
    <property type="entry name" value="FCH domain only protein 2"/>
    <property type="match status" value="1"/>
</dbReference>
<keyword evidence="6 9" id="KW-0175">Coiled coil</keyword>
<dbReference type="Proteomes" id="UP001295444">
    <property type="component" value="Chromosome 05"/>
</dbReference>
<dbReference type="AlphaFoldDB" id="A0AAD1SE74"/>
<evidence type="ECO:0000256" key="7">
    <source>
        <dbReference type="ARBA" id="ARBA00023136"/>
    </source>
</evidence>
<feature type="region of interest" description="Disordered" evidence="10">
    <location>
        <begin position="751"/>
        <end position="771"/>
    </location>
</feature>
<evidence type="ECO:0000256" key="5">
    <source>
        <dbReference type="ARBA" id="ARBA00022583"/>
    </source>
</evidence>
<dbReference type="CDD" id="cd07673">
    <property type="entry name" value="F-BAR_FCHO2"/>
    <property type="match status" value="1"/>
</dbReference>
<reference evidence="13" key="1">
    <citation type="submission" date="2022-03" db="EMBL/GenBank/DDBJ databases">
        <authorList>
            <person name="Alioto T."/>
            <person name="Alioto T."/>
            <person name="Gomez Garrido J."/>
        </authorList>
    </citation>
    <scope>NUCLEOTIDE SEQUENCE</scope>
</reference>
<feature type="domain" description="F-BAR" evidence="12">
    <location>
        <begin position="3"/>
        <end position="250"/>
    </location>
</feature>
<evidence type="ECO:0000256" key="9">
    <source>
        <dbReference type="PROSITE-ProRule" id="PRU01077"/>
    </source>
</evidence>